<dbReference type="AlphaFoldDB" id="A0A4Z2G6M9"/>
<keyword evidence="3" id="KW-1185">Reference proteome</keyword>
<organism evidence="2 3">
    <name type="scientific">Liparis tanakae</name>
    <name type="common">Tanaka's snailfish</name>
    <dbReference type="NCBI Taxonomy" id="230148"/>
    <lineage>
        <taxon>Eukaryota</taxon>
        <taxon>Metazoa</taxon>
        <taxon>Chordata</taxon>
        <taxon>Craniata</taxon>
        <taxon>Vertebrata</taxon>
        <taxon>Euteleostomi</taxon>
        <taxon>Actinopterygii</taxon>
        <taxon>Neopterygii</taxon>
        <taxon>Teleostei</taxon>
        <taxon>Neoteleostei</taxon>
        <taxon>Acanthomorphata</taxon>
        <taxon>Eupercaria</taxon>
        <taxon>Perciformes</taxon>
        <taxon>Cottioidei</taxon>
        <taxon>Cottales</taxon>
        <taxon>Liparidae</taxon>
        <taxon>Liparis</taxon>
    </lineage>
</organism>
<dbReference type="EMBL" id="SRLO01000697">
    <property type="protein sequence ID" value="TNN48434.1"/>
    <property type="molecule type" value="Genomic_DNA"/>
</dbReference>
<proteinExistence type="predicted"/>
<comment type="caution">
    <text evidence="2">The sequence shown here is derived from an EMBL/GenBank/DDBJ whole genome shotgun (WGS) entry which is preliminary data.</text>
</comment>
<evidence type="ECO:0000256" key="1">
    <source>
        <dbReference type="SAM" id="MobiDB-lite"/>
    </source>
</evidence>
<reference evidence="2 3" key="1">
    <citation type="submission" date="2019-03" db="EMBL/GenBank/DDBJ databases">
        <title>First draft genome of Liparis tanakae, snailfish: a comprehensive survey of snailfish specific genes.</title>
        <authorList>
            <person name="Kim W."/>
            <person name="Song I."/>
            <person name="Jeong J.-H."/>
            <person name="Kim D."/>
            <person name="Kim S."/>
            <person name="Ryu S."/>
            <person name="Song J.Y."/>
            <person name="Lee S.K."/>
        </authorList>
    </citation>
    <scope>NUCLEOTIDE SEQUENCE [LARGE SCALE GENOMIC DNA]</scope>
    <source>
        <tissue evidence="2">Muscle</tissue>
    </source>
</reference>
<feature type="region of interest" description="Disordered" evidence="1">
    <location>
        <begin position="1"/>
        <end position="60"/>
    </location>
</feature>
<evidence type="ECO:0000313" key="2">
    <source>
        <dbReference type="EMBL" id="TNN48434.1"/>
    </source>
</evidence>
<feature type="compositionally biased region" description="Basic and acidic residues" evidence="1">
    <location>
        <begin position="1"/>
        <end position="19"/>
    </location>
</feature>
<evidence type="ECO:0000313" key="3">
    <source>
        <dbReference type="Proteomes" id="UP000314294"/>
    </source>
</evidence>
<name>A0A4Z2G6M9_9TELE</name>
<accession>A0A4Z2G6M9</accession>
<gene>
    <name evidence="2" type="ORF">EYF80_041360</name>
</gene>
<protein>
    <submittedName>
        <fullName evidence="2">Uncharacterized protein</fullName>
    </submittedName>
</protein>
<dbReference type="Proteomes" id="UP000314294">
    <property type="component" value="Unassembled WGS sequence"/>
</dbReference>
<sequence length="60" mass="6899">MEGRLEGRGRLKDLNQKKEKKEKKEKREKRDPSLSGRLPSSDTSRAVAVRPQRALGRRPS</sequence>